<evidence type="ECO:0000313" key="2">
    <source>
        <dbReference type="EMBL" id="KKR01355.1"/>
    </source>
</evidence>
<dbReference type="Proteomes" id="UP000033881">
    <property type="component" value="Unassembled WGS sequence"/>
</dbReference>
<feature type="transmembrane region" description="Helical" evidence="1">
    <location>
        <begin position="6"/>
        <end position="23"/>
    </location>
</feature>
<dbReference type="STRING" id="1618574.UT24_C0005G0064"/>
<keyword evidence="1" id="KW-0472">Membrane</keyword>
<sequence>MKRRDIVIGILILVIVAGVIYWRQRTSPSEEMRVPETLSLEDTLEEKFKIEIPEDVDKAELKDVTGGSASAIAIRKFENNKFTHSILADLPDPEAGSFYEGWLVRGEEGSDNFSSFSSGRMRLAKGGWMLEFESSTDYSDYNKVVVTSEKVADKTPEKHILEGSF</sequence>
<evidence type="ECO:0000256" key="1">
    <source>
        <dbReference type="SAM" id="Phobius"/>
    </source>
</evidence>
<dbReference type="AlphaFoldDB" id="A0A0G0PT44"/>
<protein>
    <submittedName>
        <fullName evidence="2">Uncharacterized protein</fullName>
    </submittedName>
</protein>
<organism evidence="2 3">
    <name type="scientific">Candidatus Woesebacteria bacterium GW2011_GWB1_39_12</name>
    <dbReference type="NCBI Taxonomy" id="1618574"/>
    <lineage>
        <taxon>Bacteria</taxon>
        <taxon>Candidatus Woeseibacteriota</taxon>
    </lineage>
</organism>
<comment type="caution">
    <text evidence="2">The sequence shown here is derived from an EMBL/GenBank/DDBJ whole genome shotgun (WGS) entry which is preliminary data.</text>
</comment>
<evidence type="ECO:0000313" key="3">
    <source>
        <dbReference type="Proteomes" id="UP000033881"/>
    </source>
</evidence>
<name>A0A0G0PT44_9BACT</name>
<keyword evidence="1" id="KW-0812">Transmembrane</keyword>
<gene>
    <name evidence="2" type="ORF">UT24_C0005G0064</name>
</gene>
<keyword evidence="1" id="KW-1133">Transmembrane helix</keyword>
<accession>A0A0G0PT44</accession>
<proteinExistence type="predicted"/>
<reference evidence="2 3" key="1">
    <citation type="journal article" date="2015" name="Nature">
        <title>rRNA introns, odd ribosomes, and small enigmatic genomes across a large radiation of phyla.</title>
        <authorList>
            <person name="Brown C.T."/>
            <person name="Hug L.A."/>
            <person name="Thomas B.C."/>
            <person name="Sharon I."/>
            <person name="Castelle C.J."/>
            <person name="Singh A."/>
            <person name="Wilkins M.J."/>
            <person name="Williams K.H."/>
            <person name="Banfield J.F."/>
        </authorList>
    </citation>
    <scope>NUCLEOTIDE SEQUENCE [LARGE SCALE GENOMIC DNA]</scope>
</reference>
<dbReference type="EMBL" id="LBWB01000005">
    <property type="protein sequence ID" value="KKR01355.1"/>
    <property type="molecule type" value="Genomic_DNA"/>
</dbReference>